<organism evidence="2 3">
    <name type="scientific">Tagetes erecta</name>
    <name type="common">African marigold</name>
    <dbReference type="NCBI Taxonomy" id="13708"/>
    <lineage>
        <taxon>Eukaryota</taxon>
        <taxon>Viridiplantae</taxon>
        <taxon>Streptophyta</taxon>
        <taxon>Embryophyta</taxon>
        <taxon>Tracheophyta</taxon>
        <taxon>Spermatophyta</taxon>
        <taxon>Magnoliopsida</taxon>
        <taxon>eudicotyledons</taxon>
        <taxon>Gunneridae</taxon>
        <taxon>Pentapetalae</taxon>
        <taxon>asterids</taxon>
        <taxon>campanulids</taxon>
        <taxon>Asterales</taxon>
        <taxon>Asteraceae</taxon>
        <taxon>Asteroideae</taxon>
        <taxon>Heliantheae alliance</taxon>
        <taxon>Tageteae</taxon>
        <taxon>Tagetes</taxon>
    </lineage>
</organism>
<dbReference type="PANTHER" id="PTHR34130:SF3">
    <property type="entry name" value="DUF1645 FAMILY PROTEIN"/>
    <property type="match status" value="1"/>
</dbReference>
<comment type="caution">
    <text evidence="2">The sequence shown here is derived from an EMBL/GenBank/DDBJ whole genome shotgun (WGS) entry which is preliminary data.</text>
</comment>
<protein>
    <submittedName>
        <fullName evidence="2">Uncharacterized protein</fullName>
    </submittedName>
</protein>
<evidence type="ECO:0000256" key="1">
    <source>
        <dbReference type="SAM" id="MobiDB-lite"/>
    </source>
</evidence>
<dbReference type="Proteomes" id="UP001229421">
    <property type="component" value="Unassembled WGS sequence"/>
</dbReference>
<name>A0AAD8KEH0_TARER</name>
<evidence type="ECO:0000313" key="3">
    <source>
        <dbReference type="Proteomes" id="UP001229421"/>
    </source>
</evidence>
<dbReference type="EMBL" id="JAUHHV010000007">
    <property type="protein sequence ID" value="KAK1419621.1"/>
    <property type="molecule type" value="Genomic_DNA"/>
</dbReference>
<sequence length="220" mass="24710">MATNHPSNLDDESEETVSLCDLPIYGYEIQHTTTSSESSMKEEENFEFYTQEWLKNNQDLNLFPNKGIIFGGNLILPKKPISRTTKDTKKNDLASTQHDLDSCSSPKHESFKFISMHKHDHASTKRLLIPASASMKSRWYYYGFGLAGIPTEMELSGIRNRQNRHRKRHPIGAQGGGPKEEGGGLRQGKGLGTLIRDMICDGHTQANSMVKASLVYIPRV</sequence>
<gene>
    <name evidence="2" type="ORF">QVD17_28841</name>
</gene>
<accession>A0AAD8KEH0</accession>
<feature type="region of interest" description="Disordered" evidence="1">
    <location>
        <begin position="81"/>
        <end position="101"/>
    </location>
</feature>
<feature type="compositionally biased region" description="Basic and acidic residues" evidence="1">
    <location>
        <begin position="84"/>
        <end position="101"/>
    </location>
</feature>
<evidence type="ECO:0000313" key="2">
    <source>
        <dbReference type="EMBL" id="KAK1419621.1"/>
    </source>
</evidence>
<dbReference type="AlphaFoldDB" id="A0AAD8KEH0"/>
<feature type="region of interest" description="Disordered" evidence="1">
    <location>
        <begin position="162"/>
        <end position="188"/>
    </location>
</feature>
<keyword evidence="3" id="KW-1185">Reference proteome</keyword>
<proteinExistence type="predicted"/>
<dbReference type="PANTHER" id="PTHR34130">
    <property type="entry name" value="OS08G0243800 PROTEIN"/>
    <property type="match status" value="1"/>
</dbReference>
<reference evidence="2" key="1">
    <citation type="journal article" date="2023" name="bioRxiv">
        <title>Improved chromosome-level genome assembly for marigold (Tagetes erecta).</title>
        <authorList>
            <person name="Jiang F."/>
            <person name="Yuan L."/>
            <person name="Wang S."/>
            <person name="Wang H."/>
            <person name="Xu D."/>
            <person name="Wang A."/>
            <person name="Fan W."/>
        </authorList>
    </citation>
    <scope>NUCLEOTIDE SEQUENCE</scope>
    <source>
        <strain evidence="2">WSJ</strain>
        <tissue evidence="2">Leaf</tissue>
    </source>
</reference>